<sequence>MDEVRDLCVQVFQAAVNAAQPYHHVRNTLHLSDGCISVGTRIYNVNQNVHLAAFGKAALDMVHGAEDALDGHIIEGIASVPRNTLGRTKEINFRTKFLEGATNNLPDEDACNNARMIEEMAERLQTPNDIFLVLISGNNLGGGSALLSAPASCISLDDKRKTINEMTSRGANIKQLNTVRKALSRLKGGKLAQKAHPAKIVALIVADIVGDPLEFIASGPTVISASGKLDPIAVLRELNAWDVIPSAVQNALHKYHEIKSDIDVHNTVILNNVTALLGASEVLKKNGYRCHLVSSVVTGDADLYGCQLAQVISSALAGKSFKQALESAKIESANNAVPPGDKIALLFGGECTVTIKGNGEGGRNQQIVLATLSKLLEKFEIKHRKVEFGLMSAGTDGQDGPTDAAGAILTSDDMRYIYEMGSLWKKTVIDSYLNNNNSYNFWKIFNNGKSHIICGPTGTNVMDIQVLLLIKKKEF</sequence>
<dbReference type="PANTHER" id="PTHR12227:SF0">
    <property type="entry name" value="GLYCERATE KINASE"/>
    <property type="match status" value="1"/>
</dbReference>
<dbReference type="Proteomes" id="UP000887581">
    <property type="component" value="Unplaced"/>
</dbReference>
<evidence type="ECO:0000259" key="2">
    <source>
        <dbReference type="Pfam" id="PF05161"/>
    </source>
</evidence>
<protein>
    <submittedName>
        <fullName evidence="5">Glycerate kinase</fullName>
    </submittedName>
</protein>
<dbReference type="WBParaSite" id="sdigi.contig135.g5034.t1">
    <property type="protein sequence ID" value="sdigi.contig135.g5034.t1"/>
    <property type="gene ID" value="sdigi.contig135.g5034"/>
</dbReference>
<evidence type="ECO:0000313" key="5">
    <source>
        <dbReference type="WBParaSite" id="sdigi.contig135.g5034.t1"/>
    </source>
</evidence>
<organism evidence="4 5">
    <name type="scientific">Setaria digitata</name>
    <dbReference type="NCBI Taxonomy" id="48799"/>
    <lineage>
        <taxon>Eukaryota</taxon>
        <taxon>Metazoa</taxon>
        <taxon>Ecdysozoa</taxon>
        <taxon>Nematoda</taxon>
        <taxon>Chromadorea</taxon>
        <taxon>Rhabditida</taxon>
        <taxon>Spirurina</taxon>
        <taxon>Spiruromorpha</taxon>
        <taxon>Filarioidea</taxon>
        <taxon>Setariidae</taxon>
        <taxon>Setaria</taxon>
    </lineage>
</organism>
<dbReference type="PANTHER" id="PTHR12227">
    <property type="entry name" value="GLYCERATE KINASE"/>
    <property type="match status" value="1"/>
</dbReference>
<dbReference type="InterPro" id="IPR025286">
    <property type="entry name" value="MOFRL_assoc_dom"/>
</dbReference>
<dbReference type="Gene3D" id="3.40.50.10180">
    <property type="entry name" value="Glycerate kinase, MOFRL-like N-terminal domain"/>
    <property type="match status" value="1"/>
</dbReference>
<dbReference type="AlphaFoldDB" id="A0A915PF37"/>
<dbReference type="Pfam" id="PF13660">
    <property type="entry name" value="DUF4147"/>
    <property type="match status" value="1"/>
</dbReference>
<dbReference type="InterPro" id="IPR038614">
    <property type="entry name" value="GK_N_sf"/>
</dbReference>
<evidence type="ECO:0000259" key="3">
    <source>
        <dbReference type="Pfam" id="PF13660"/>
    </source>
</evidence>
<accession>A0A915PF37</accession>
<dbReference type="InterPro" id="IPR037035">
    <property type="entry name" value="GK-like_C_sf"/>
</dbReference>
<feature type="domain" description="MOFRL" evidence="2">
    <location>
        <begin position="344"/>
        <end position="463"/>
    </location>
</feature>
<feature type="domain" description="MOFRL-associated" evidence="3">
    <location>
        <begin position="9"/>
        <end position="252"/>
    </location>
</feature>
<dbReference type="Pfam" id="PF05161">
    <property type="entry name" value="MOFRL"/>
    <property type="match status" value="1"/>
</dbReference>
<dbReference type="GO" id="GO:0005737">
    <property type="term" value="C:cytoplasm"/>
    <property type="evidence" value="ECO:0007669"/>
    <property type="project" value="TreeGrafter"/>
</dbReference>
<keyword evidence="4" id="KW-1185">Reference proteome</keyword>
<dbReference type="SUPFAM" id="SSF82544">
    <property type="entry name" value="GckA/TtuD-like"/>
    <property type="match status" value="1"/>
</dbReference>
<evidence type="ECO:0000256" key="1">
    <source>
        <dbReference type="ARBA" id="ARBA00005393"/>
    </source>
</evidence>
<reference evidence="5" key="1">
    <citation type="submission" date="2022-11" db="UniProtKB">
        <authorList>
            <consortium name="WormBaseParasite"/>
        </authorList>
    </citation>
    <scope>IDENTIFICATION</scope>
</reference>
<name>A0A915PF37_9BILA</name>
<comment type="similarity">
    <text evidence="1">Belongs to the glycerate kinase type-2 family.</text>
</comment>
<proteinExistence type="inferred from homology"/>
<dbReference type="Gene3D" id="3.40.1480.10">
    <property type="entry name" value="MOFRL domain"/>
    <property type="match status" value="1"/>
</dbReference>
<dbReference type="GO" id="GO:0008887">
    <property type="term" value="F:glycerate kinase activity"/>
    <property type="evidence" value="ECO:0007669"/>
    <property type="project" value="InterPro"/>
</dbReference>
<evidence type="ECO:0000313" key="4">
    <source>
        <dbReference type="Proteomes" id="UP000887581"/>
    </source>
</evidence>
<dbReference type="InterPro" id="IPR039760">
    <property type="entry name" value="MOFRL_protein"/>
</dbReference>
<dbReference type="InterPro" id="IPR007835">
    <property type="entry name" value="MOFRL"/>
</dbReference>